<dbReference type="SMART" id="SM00328">
    <property type="entry name" value="BPI1"/>
    <property type="match status" value="1"/>
</dbReference>
<evidence type="ECO:0000313" key="3">
    <source>
        <dbReference type="Proteomes" id="UP000271162"/>
    </source>
</evidence>
<proteinExistence type="predicted"/>
<dbReference type="WBParaSite" id="NBR_0001061701-mRNA-1">
    <property type="protein sequence ID" value="NBR_0001061701-mRNA-1"/>
    <property type="gene ID" value="NBR_0001061701"/>
</dbReference>
<dbReference type="GO" id="GO:0005615">
    <property type="term" value="C:extracellular space"/>
    <property type="evidence" value="ECO:0007669"/>
    <property type="project" value="TreeGrafter"/>
</dbReference>
<dbReference type="Gene3D" id="3.15.10.10">
    <property type="entry name" value="Bactericidal permeability-increasing protein, domain 1"/>
    <property type="match status" value="1"/>
</dbReference>
<dbReference type="EMBL" id="UYSL01020352">
    <property type="protein sequence ID" value="VDL74207.1"/>
    <property type="molecule type" value="Genomic_DNA"/>
</dbReference>
<gene>
    <name evidence="2" type="ORF">NBR_LOCUS10618</name>
</gene>
<dbReference type="Pfam" id="PF01273">
    <property type="entry name" value="LBP_BPI_CETP"/>
    <property type="match status" value="1"/>
</dbReference>
<evidence type="ECO:0000259" key="1">
    <source>
        <dbReference type="SMART" id="SM00328"/>
    </source>
</evidence>
<dbReference type="Gene3D" id="3.15.20.10">
    <property type="entry name" value="Bactericidal permeability-increasing protein, domain 2"/>
    <property type="match status" value="1"/>
</dbReference>
<dbReference type="AlphaFoldDB" id="A0A0N4Y427"/>
<sequence>MPEFGSGRIRPAPVEPLLENKSEQLDSLSVDAEIPKVTIPDFTLDITAGPGTGKVSVRELNITKFNSPKFEFSLGDDGLSWSSMRGAVWESGWVQVLAVDIRVNVSARLLGRYDRPQIEIGRCTADVLYFDFEIGGGVIPWLVNLFRDDISKVIKQAIHNQACDTARSILLVQFNDFLMTLPLHVPIGNNFYVDYAVDRNITYTRQFVEAELLADVVYGTDSCHLQHVEPWDGQFFLSE</sequence>
<dbReference type="PANTHER" id="PTHR10504:SF145">
    <property type="entry name" value="PROTEIN CBG15266"/>
    <property type="match status" value="1"/>
</dbReference>
<dbReference type="InterPro" id="IPR017942">
    <property type="entry name" value="Lipid-bd_serum_glycop_N"/>
</dbReference>
<reference evidence="4" key="1">
    <citation type="submission" date="2017-02" db="UniProtKB">
        <authorList>
            <consortium name="WormBaseParasite"/>
        </authorList>
    </citation>
    <scope>IDENTIFICATION</scope>
</reference>
<protein>
    <submittedName>
        <fullName evidence="4">BPI1 domain-containing protein</fullName>
    </submittedName>
</protein>
<accession>A0A0N4Y427</accession>
<dbReference type="InterPro" id="IPR032942">
    <property type="entry name" value="BPI/LBP/Plunc"/>
</dbReference>
<keyword evidence="3" id="KW-1185">Reference proteome</keyword>
<dbReference type="InterPro" id="IPR017943">
    <property type="entry name" value="Bactericidal_perm-incr_a/b_dom"/>
</dbReference>
<feature type="domain" description="Lipid-binding serum glycoprotein N-terminal" evidence="1">
    <location>
        <begin position="8"/>
        <end position="221"/>
    </location>
</feature>
<dbReference type="Proteomes" id="UP000271162">
    <property type="component" value="Unassembled WGS sequence"/>
</dbReference>
<dbReference type="STRING" id="27835.A0A0N4Y427"/>
<dbReference type="GO" id="GO:0008289">
    <property type="term" value="F:lipid binding"/>
    <property type="evidence" value="ECO:0007669"/>
    <property type="project" value="InterPro"/>
</dbReference>
<evidence type="ECO:0000313" key="4">
    <source>
        <dbReference type="WBParaSite" id="NBR_0001061701-mRNA-1"/>
    </source>
</evidence>
<organism evidence="4">
    <name type="scientific">Nippostrongylus brasiliensis</name>
    <name type="common">Rat hookworm</name>
    <dbReference type="NCBI Taxonomy" id="27835"/>
    <lineage>
        <taxon>Eukaryota</taxon>
        <taxon>Metazoa</taxon>
        <taxon>Ecdysozoa</taxon>
        <taxon>Nematoda</taxon>
        <taxon>Chromadorea</taxon>
        <taxon>Rhabditida</taxon>
        <taxon>Rhabditina</taxon>
        <taxon>Rhabditomorpha</taxon>
        <taxon>Strongyloidea</taxon>
        <taxon>Heligmosomidae</taxon>
        <taxon>Nippostrongylus</taxon>
    </lineage>
</organism>
<name>A0A0N4Y427_NIPBR</name>
<reference evidence="2 3" key="2">
    <citation type="submission" date="2018-11" db="EMBL/GenBank/DDBJ databases">
        <authorList>
            <consortium name="Pathogen Informatics"/>
        </authorList>
    </citation>
    <scope>NUCLEOTIDE SEQUENCE [LARGE SCALE GENOMIC DNA]</scope>
</reference>
<dbReference type="PANTHER" id="PTHR10504">
    <property type="entry name" value="BACTERICIDAL PERMEABILITY-INCREASING BPI PROTEIN-RELATED"/>
    <property type="match status" value="1"/>
</dbReference>
<evidence type="ECO:0000313" key="2">
    <source>
        <dbReference type="EMBL" id="VDL74207.1"/>
    </source>
</evidence>
<dbReference type="SUPFAM" id="SSF55394">
    <property type="entry name" value="Bactericidal permeability-increasing protein, BPI"/>
    <property type="match status" value="1"/>
</dbReference>